<evidence type="ECO:0000313" key="3">
    <source>
        <dbReference type="EMBL" id="BAI97317.1"/>
    </source>
</evidence>
<dbReference type="KEGG" id="sjp:SJA_C1-24830"/>
<feature type="region of interest" description="Disordered" evidence="1">
    <location>
        <begin position="36"/>
        <end position="74"/>
    </location>
</feature>
<dbReference type="STRING" id="452662.SJA_C1-24830"/>
<keyword evidence="2" id="KW-0812">Transmembrane</keyword>
<feature type="compositionally biased region" description="Basic and acidic residues" evidence="1">
    <location>
        <begin position="37"/>
        <end position="63"/>
    </location>
</feature>
<evidence type="ECO:0000256" key="1">
    <source>
        <dbReference type="SAM" id="MobiDB-lite"/>
    </source>
</evidence>
<dbReference type="AlphaFoldDB" id="D4Z3Y5"/>
<keyword evidence="4" id="KW-1185">Reference proteome</keyword>
<evidence type="ECO:0000256" key="2">
    <source>
        <dbReference type="SAM" id="Phobius"/>
    </source>
</evidence>
<accession>D4Z3Y5</accession>
<proteinExistence type="predicted"/>
<keyword evidence="2" id="KW-1133">Transmembrane helix</keyword>
<gene>
    <name evidence="3" type="ordered locus">SJA_C1-24830</name>
</gene>
<organism evidence="3 4">
    <name type="scientific">Sphingobium indicum (strain DSM 16413 / CCM 7287 / MTCC 6362 / UT26 / NBRC 101211 / UT26S)</name>
    <name type="common">Sphingobium japonicum</name>
    <dbReference type="NCBI Taxonomy" id="452662"/>
    <lineage>
        <taxon>Bacteria</taxon>
        <taxon>Pseudomonadati</taxon>
        <taxon>Pseudomonadota</taxon>
        <taxon>Alphaproteobacteria</taxon>
        <taxon>Sphingomonadales</taxon>
        <taxon>Sphingomonadaceae</taxon>
        <taxon>Sphingobium</taxon>
    </lineage>
</organism>
<feature type="transmembrane region" description="Helical" evidence="2">
    <location>
        <begin position="12"/>
        <end position="30"/>
    </location>
</feature>
<dbReference type="EMBL" id="AP010803">
    <property type="protein sequence ID" value="BAI97317.1"/>
    <property type="molecule type" value="Genomic_DNA"/>
</dbReference>
<sequence>MEDAMESSLWLMVVVGGPILLAVVLIFVTLSNRRHRNPDDLRHTEEATRDLYRRLDKEDEGRDYPQPGGGAKGP</sequence>
<keyword evidence="2" id="KW-0472">Membrane</keyword>
<dbReference type="Proteomes" id="UP000007753">
    <property type="component" value="Chromosome 1"/>
</dbReference>
<name>D4Z3Y5_SPHIU</name>
<protein>
    <submittedName>
        <fullName evidence="3">Uncharacterized protein</fullName>
    </submittedName>
</protein>
<reference evidence="3 4" key="1">
    <citation type="journal article" date="2010" name="J. Bacteriol.">
        <title>Complete genome sequence of the representative gamma-hexachlorocyclohexane-degrading bacterium Sphingobium japonicum UT26.</title>
        <authorList>
            <person name="Nagata Y."/>
            <person name="Ohtsubo Y."/>
            <person name="Endo R."/>
            <person name="Ichikawa N."/>
            <person name="Ankai A."/>
            <person name="Oguchi A."/>
            <person name="Fukui S."/>
            <person name="Fujita N."/>
            <person name="Tsuda M."/>
        </authorList>
    </citation>
    <scope>NUCLEOTIDE SEQUENCE [LARGE SCALE GENOMIC DNA]</scope>
    <source>
        <strain evidence="4">DSM 16413 / CCM 7287 / MTCC 6362 / UT26 / NBRC 101211 / UT26S</strain>
    </source>
</reference>
<evidence type="ECO:0000313" key="4">
    <source>
        <dbReference type="Proteomes" id="UP000007753"/>
    </source>
</evidence>
<dbReference type="HOGENOM" id="CLU_2685949_0_0_5"/>